<dbReference type="OrthoDB" id="468357at2"/>
<evidence type="ECO:0000256" key="2">
    <source>
        <dbReference type="PROSITE-ProRule" id="PRU00169"/>
    </source>
</evidence>
<evidence type="ECO:0000313" key="4">
    <source>
        <dbReference type="EMBL" id="RQH40812.1"/>
    </source>
</evidence>
<dbReference type="InterPro" id="IPR001789">
    <property type="entry name" value="Sig_transdc_resp-reg_receiver"/>
</dbReference>
<dbReference type="SUPFAM" id="SSF52172">
    <property type="entry name" value="CheY-like"/>
    <property type="match status" value="1"/>
</dbReference>
<evidence type="ECO:0000259" key="3">
    <source>
        <dbReference type="PROSITE" id="PS50110"/>
    </source>
</evidence>
<dbReference type="AlphaFoldDB" id="A0A3N6RDQ9"/>
<proteinExistence type="predicted"/>
<dbReference type="GO" id="GO:0000160">
    <property type="term" value="P:phosphorelay signal transduction system"/>
    <property type="evidence" value="ECO:0007669"/>
    <property type="project" value="InterPro"/>
</dbReference>
<comment type="caution">
    <text evidence="4">The sequence shown here is derived from an EMBL/GenBank/DDBJ whole genome shotgun (WGS) entry which is preliminary data.</text>
</comment>
<gene>
    <name evidence="4" type="ORF">D5R40_16215</name>
</gene>
<reference evidence="4 5" key="1">
    <citation type="journal article" date="2018" name="ACS Chem. Biol.">
        <title>Ketoreductase domain dysfunction expands chemodiversity: malyngamide biosynthesis in the cyanobacterium Okeania hirsuta.</title>
        <authorList>
            <person name="Moss N.A."/>
            <person name="Leao T."/>
            <person name="Rankin M."/>
            <person name="McCullough T.M."/>
            <person name="Qu P."/>
            <person name="Korobeynikov A."/>
            <person name="Smith J.L."/>
            <person name="Gerwick L."/>
            <person name="Gerwick W.H."/>
        </authorList>
    </citation>
    <scope>NUCLEOTIDE SEQUENCE [LARGE SCALE GENOMIC DNA]</scope>
    <source>
        <strain evidence="4 5">PAB10Feb10-1</strain>
    </source>
</reference>
<dbReference type="Proteomes" id="UP000269154">
    <property type="component" value="Unassembled WGS sequence"/>
</dbReference>
<protein>
    <submittedName>
        <fullName evidence="4">Response regulator</fullName>
    </submittedName>
</protein>
<dbReference type="PROSITE" id="PS50110">
    <property type="entry name" value="RESPONSE_REGULATORY"/>
    <property type="match status" value="1"/>
</dbReference>
<feature type="domain" description="Response regulatory" evidence="3">
    <location>
        <begin position="12"/>
        <end position="84"/>
    </location>
</feature>
<name>A0A3N6RDQ9_9CYAN</name>
<organism evidence="4 5">
    <name type="scientific">Okeania hirsuta</name>
    <dbReference type="NCBI Taxonomy" id="1458930"/>
    <lineage>
        <taxon>Bacteria</taxon>
        <taxon>Bacillati</taxon>
        <taxon>Cyanobacteriota</taxon>
        <taxon>Cyanophyceae</taxon>
        <taxon>Oscillatoriophycideae</taxon>
        <taxon>Oscillatoriales</taxon>
        <taxon>Microcoleaceae</taxon>
        <taxon>Okeania</taxon>
    </lineage>
</organism>
<dbReference type="RefSeq" id="WP_124142715.1">
    <property type="nucleotide sequence ID" value="NZ_RCBZ01000007.1"/>
</dbReference>
<keyword evidence="5" id="KW-1185">Reference proteome</keyword>
<accession>A0A3N6RDQ9</accession>
<dbReference type="EMBL" id="RCBY01000087">
    <property type="protein sequence ID" value="RQH40812.1"/>
    <property type="molecule type" value="Genomic_DNA"/>
</dbReference>
<dbReference type="PANTHER" id="PTHR44591">
    <property type="entry name" value="STRESS RESPONSE REGULATOR PROTEIN 1"/>
    <property type="match status" value="1"/>
</dbReference>
<evidence type="ECO:0000256" key="1">
    <source>
        <dbReference type="ARBA" id="ARBA00022553"/>
    </source>
</evidence>
<evidence type="ECO:0000313" key="5">
    <source>
        <dbReference type="Proteomes" id="UP000269154"/>
    </source>
</evidence>
<dbReference type="Pfam" id="PF00072">
    <property type="entry name" value="Response_reg"/>
    <property type="match status" value="1"/>
</dbReference>
<dbReference type="PANTHER" id="PTHR44591:SF3">
    <property type="entry name" value="RESPONSE REGULATORY DOMAIN-CONTAINING PROTEIN"/>
    <property type="match status" value="1"/>
</dbReference>
<keyword evidence="1 2" id="KW-0597">Phosphoprotein</keyword>
<dbReference type="Gene3D" id="3.40.50.2300">
    <property type="match status" value="1"/>
</dbReference>
<dbReference type="InterPro" id="IPR011006">
    <property type="entry name" value="CheY-like_superfamily"/>
</dbReference>
<dbReference type="InterPro" id="IPR050595">
    <property type="entry name" value="Bact_response_regulator"/>
</dbReference>
<feature type="modified residue" description="4-aspartylphosphate" evidence="2">
    <location>
        <position position="61"/>
    </location>
</feature>
<sequence>MNSMQSQNNATVIMIVDDEKSTRYLLHQVLQKEGYQIIEAKNGKQCLEMFSIQIPDLILLDTMMPEINGFNYYIKLQELFSKDL</sequence>